<feature type="transmembrane region" description="Helical" evidence="1">
    <location>
        <begin position="146"/>
        <end position="167"/>
    </location>
</feature>
<reference evidence="4" key="1">
    <citation type="submission" date="2014-12" db="EMBL/GenBank/DDBJ databases">
        <title>Genome sequence of Clostridium beijerinckii strain 59B.</title>
        <authorList>
            <person name="Little G.T."/>
            <person name="Minton N.P."/>
        </authorList>
    </citation>
    <scope>NUCLEOTIDE SEQUENCE [LARGE SCALE GENOMIC DNA]</scope>
    <source>
        <strain evidence="4">59B</strain>
    </source>
</reference>
<keyword evidence="1" id="KW-0472">Membrane</keyword>
<dbReference type="KEGG" id="cbei:LF65_04488"/>
<evidence type="ECO:0000313" key="4">
    <source>
        <dbReference type="Proteomes" id="UP000031866"/>
    </source>
</evidence>
<dbReference type="RefSeq" id="WP_041899083.1">
    <property type="nucleotide sequence ID" value="NZ_CP010086.2"/>
</dbReference>
<dbReference type="OrthoDB" id="9777755at2"/>
<feature type="transmembrane region" description="Helical" evidence="1">
    <location>
        <begin position="234"/>
        <end position="255"/>
    </location>
</feature>
<dbReference type="InterPro" id="IPR003675">
    <property type="entry name" value="Rce1/LyrA-like_dom"/>
</dbReference>
<dbReference type="InterPro" id="IPR042150">
    <property type="entry name" value="MmRce1-like"/>
</dbReference>
<evidence type="ECO:0000313" key="3">
    <source>
        <dbReference type="EMBL" id="AJH01025.1"/>
    </source>
</evidence>
<feature type="transmembrane region" description="Helical" evidence="1">
    <location>
        <begin position="7"/>
        <end position="24"/>
    </location>
</feature>
<dbReference type="AlphaFoldDB" id="A0A0B5QFC6"/>
<name>A0A0B5QFC6_CLOBE</name>
<dbReference type="Proteomes" id="UP000031866">
    <property type="component" value="Chromosome"/>
</dbReference>
<dbReference type="GO" id="GO:0004175">
    <property type="term" value="F:endopeptidase activity"/>
    <property type="evidence" value="ECO:0007669"/>
    <property type="project" value="UniProtKB-ARBA"/>
</dbReference>
<feature type="transmembrane region" description="Helical" evidence="1">
    <location>
        <begin position="69"/>
        <end position="89"/>
    </location>
</feature>
<organism evidence="3 4">
    <name type="scientific">Clostridium beijerinckii</name>
    <name type="common">Clostridium MP</name>
    <dbReference type="NCBI Taxonomy" id="1520"/>
    <lineage>
        <taxon>Bacteria</taxon>
        <taxon>Bacillati</taxon>
        <taxon>Bacillota</taxon>
        <taxon>Clostridia</taxon>
        <taxon>Eubacteriales</taxon>
        <taxon>Clostridiaceae</taxon>
        <taxon>Clostridium</taxon>
    </lineage>
</organism>
<keyword evidence="1" id="KW-1133">Transmembrane helix</keyword>
<proteinExistence type="predicted"/>
<evidence type="ECO:0000259" key="2">
    <source>
        <dbReference type="Pfam" id="PF02517"/>
    </source>
</evidence>
<keyword evidence="1" id="KW-0812">Transmembrane</keyword>
<accession>A0A0B5QFC6</accession>
<dbReference type="PANTHER" id="PTHR35797">
    <property type="entry name" value="PROTEASE-RELATED"/>
    <property type="match status" value="1"/>
</dbReference>
<dbReference type="Pfam" id="PF02517">
    <property type="entry name" value="Rce1-like"/>
    <property type="match status" value="1"/>
</dbReference>
<dbReference type="GO" id="GO:0080120">
    <property type="term" value="P:CAAX-box protein maturation"/>
    <property type="evidence" value="ECO:0007669"/>
    <property type="project" value="UniProtKB-ARBA"/>
</dbReference>
<protein>
    <submittedName>
        <fullName evidence="3">Abortive infection protein</fullName>
    </submittedName>
</protein>
<dbReference type="EMBL" id="CP010086">
    <property type="protein sequence ID" value="AJH01025.1"/>
    <property type="molecule type" value="Genomic_DNA"/>
</dbReference>
<dbReference type="STRING" id="1520.LF65_04488"/>
<feature type="domain" description="CAAX prenyl protease 2/Lysostaphin resistance protein A-like" evidence="2">
    <location>
        <begin position="109"/>
        <end position="211"/>
    </location>
</feature>
<feature type="transmembrane region" description="Helical" evidence="1">
    <location>
        <begin position="101"/>
        <end position="125"/>
    </location>
</feature>
<feature type="transmembrane region" description="Helical" evidence="1">
    <location>
        <begin position="200"/>
        <end position="222"/>
    </location>
</feature>
<evidence type="ECO:0000256" key="1">
    <source>
        <dbReference type="SAM" id="Phobius"/>
    </source>
</evidence>
<feature type="transmembrane region" description="Helical" evidence="1">
    <location>
        <begin position="30"/>
        <end position="48"/>
    </location>
</feature>
<feature type="transmembrane region" description="Helical" evidence="1">
    <location>
        <begin position="173"/>
        <end position="193"/>
    </location>
</feature>
<gene>
    <name evidence="3" type="ORF">LF65_04488</name>
</gene>
<dbReference type="PANTHER" id="PTHR35797:SF1">
    <property type="entry name" value="PROTEASE"/>
    <property type="match status" value="1"/>
</dbReference>
<sequence length="267" mass="30339">MKYEKIFLSITFLLTYFISIILLPKGFIGALTIIMVIPAFAAIISILMESRSLKVLLNPFTYKITLKGLIFAIAFPLIVIFLCGASAYLTKQGVLSENISYIFLDAIKITLISLTLFIAGLFEEYGWRGYLLPRLLKRYSIKRTNFIMGIIWSLYYVPAFFILNMHFGLPKAITYVVLQCAAIFALNYSFTYLYTMSPNVLLPSIMHILWNNINIATLGYSYNNVSYGFIIGNVKIINGEGLLGLFFLSAFAIYAHRKFSNYRSLSI</sequence>